<dbReference type="Pfam" id="PF10294">
    <property type="entry name" value="Methyltransf_16"/>
    <property type="match status" value="1"/>
</dbReference>
<dbReference type="CDD" id="cd02440">
    <property type="entry name" value="AdoMet_MTases"/>
    <property type="match status" value="1"/>
</dbReference>
<dbReference type="GO" id="GO:0008168">
    <property type="term" value="F:methyltransferase activity"/>
    <property type="evidence" value="ECO:0007669"/>
    <property type="project" value="UniProtKB-KW"/>
</dbReference>
<protein>
    <submittedName>
        <fullName evidence="1">Lysine methyltransferase</fullName>
    </submittedName>
</protein>
<dbReference type="AlphaFoldDB" id="A0AAX4PDI8"/>
<organism evidence="1 2">
    <name type="scientific">Chloropicon roscoffensis</name>
    <dbReference type="NCBI Taxonomy" id="1461544"/>
    <lineage>
        <taxon>Eukaryota</taxon>
        <taxon>Viridiplantae</taxon>
        <taxon>Chlorophyta</taxon>
        <taxon>Chloropicophyceae</taxon>
        <taxon>Chloropicales</taxon>
        <taxon>Chloropicaceae</taxon>
        <taxon>Chloropicon</taxon>
    </lineage>
</organism>
<dbReference type="PANTHER" id="PTHR14614">
    <property type="entry name" value="HEPATOCELLULAR CARCINOMA-ASSOCIATED ANTIGEN"/>
    <property type="match status" value="1"/>
</dbReference>
<dbReference type="GO" id="GO:0032259">
    <property type="term" value="P:methylation"/>
    <property type="evidence" value="ECO:0007669"/>
    <property type="project" value="UniProtKB-KW"/>
</dbReference>
<dbReference type="Gene3D" id="3.40.50.150">
    <property type="entry name" value="Vaccinia Virus protein VP39"/>
    <property type="match status" value="1"/>
</dbReference>
<accession>A0AAX4PDI8</accession>
<keyword evidence="2" id="KW-1185">Reference proteome</keyword>
<keyword evidence="1" id="KW-0808">Transferase</keyword>
<gene>
    <name evidence="1" type="ORF">HKI87_09g57990</name>
</gene>
<sequence length="366" mass="39498">MEDDFLEALVASERIAEWVEAVKGSARATTSAPSGGNFLPVRSVLRDFVRSVEESVVYAEEAVLANAGEEIEEALAGCEDGEILDLRRRLSSLLGSHGVKVAEGEVREYELRDQSKTKVKLYEVALTHGVGAKVWRAAEILCEEIALPDWSGLLQGKTVLELGAGCGLCGLYAAHGGAKRVVLTDFEDSLLDNLSKSGEINAGAGIELRGYESPGEGGPWEDGGLGSGKCVVQVAKLDWLDPAGSENSVAGGHHTLGEGETFEVILGSDLMYEMEPSVALPGVIRRHLDRRGTCLLAMKRRYEDILQSFLEKARECELRVRIKQVANERAQEEGTKLFGGGHHVVMLIEHDKNGSGEAPRAGFERA</sequence>
<evidence type="ECO:0000313" key="1">
    <source>
        <dbReference type="EMBL" id="WZN64244.1"/>
    </source>
</evidence>
<dbReference type="EMBL" id="CP151509">
    <property type="protein sequence ID" value="WZN64244.1"/>
    <property type="molecule type" value="Genomic_DNA"/>
</dbReference>
<dbReference type="InterPro" id="IPR029063">
    <property type="entry name" value="SAM-dependent_MTases_sf"/>
</dbReference>
<reference evidence="1 2" key="1">
    <citation type="submission" date="2024-03" db="EMBL/GenBank/DDBJ databases">
        <title>Complete genome sequence of the green alga Chloropicon roscoffensis RCC1871.</title>
        <authorList>
            <person name="Lemieux C."/>
            <person name="Pombert J.-F."/>
            <person name="Otis C."/>
            <person name="Turmel M."/>
        </authorList>
    </citation>
    <scope>NUCLEOTIDE SEQUENCE [LARGE SCALE GENOMIC DNA]</scope>
    <source>
        <strain evidence="1 2">RCC1871</strain>
    </source>
</reference>
<dbReference type="SUPFAM" id="SSF53335">
    <property type="entry name" value="S-adenosyl-L-methionine-dependent methyltransferases"/>
    <property type="match status" value="1"/>
</dbReference>
<evidence type="ECO:0000313" key="2">
    <source>
        <dbReference type="Proteomes" id="UP001472866"/>
    </source>
</evidence>
<name>A0AAX4PDI8_9CHLO</name>
<dbReference type="Proteomes" id="UP001472866">
    <property type="component" value="Chromosome 09"/>
</dbReference>
<proteinExistence type="predicted"/>
<dbReference type="InterPro" id="IPR019410">
    <property type="entry name" value="Methyltransf_16"/>
</dbReference>
<keyword evidence="1" id="KW-0489">Methyltransferase</keyword>